<evidence type="ECO:0000313" key="2">
    <source>
        <dbReference type="EMBL" id="OHA43086.1"/>
    </source>
</evidence>
<evidence type="ECO:0008006" key="4">
    <source>
        <dbReference type="Google" id="ProtNLM"/>
    </source>
</evidence>
<proteinExistence type="predicted"/>
<feature type="transmembrane region" description="Helical" evidence="1">
    <location>
        <begin position="118"/>
        <end position="141"/>
    </location>
</feature>
<gene>
    <name evidence="2" type="ORF">A3G03_02225</name>
</gene>
<accession>A0A1G2P431</accession>
<keyword evidence="1" id="KW-1133">Transmembrane helix</keyword>
<dbReference type="AlphaFoldDB" id="A0A1G2P431"/>
<dbReference type="EMBL" id="MHSL01000032">
    <property type="protein sequence ID" value="OHA43086.1"/>
    <property type="molecule type" value="Genomic_DNA"/>
</dbReference>
<evidence type="ECO:0000313" key="3">
    <source>
        <dbReference type="Proteomes" id="UP000176355"/>
    </source>
</evidence>
<reference evidence="2 3" key="1">
    <citation type="journal article" date="2016" name="Nat. Commun.">
        <title>Thousands of microbial genomes shed light on interconnected biogeochemical processes in an aquifer system.</title>
        <authorList>
            <person name="Anantharaman K."/>
            <person name="Brown C.T."/>
            <person name="Hug L.A."/>
            <person name="Sharon I."/>
            <person name="Castelle C.J."/>
            <person name="Probst A.J."/>
            <person name="Thomas B.C."/>
            <person name="Singh A."/>
            <person name="Wilkins M.J."/>
            <person name="Karaoz U."/>
            <person name="Brodie E.L."/>
            <person name="Williams K.H."/>
            <person name="Hubbard S.S."/>
            <person name="Banfield J.F."/>
        </authorList>
    </citation>
    <scope>NUCLEOTIDE SEQUENCE [LARGE SCALE GENOMIC DNA]</scope>
</reference>
<feature type="transmembrane region" description="Helical" evidence="1">
    <location>
        <begin position="13"/>
        <end position="32"/>
    </location>
</feature>
<comment type="caution">
    <text evidence="2">The sequence shown here is derived from an EMBL/GenBank/DDBJ whole genome shotgun (WGS) entry which is preliminary data.</text>
</comment>
<dbReference type="Proteomes" id="UP000176355">
    <property type="component" value="Unassembled WGS sequence"/>
</dbReference>
<feature type="transmembrane region" description="Helical" evidence="1">
    <location>
        <begin position="44"/>
        <end position="71"/>
    </location>
</feature>
<sequence>MKKQYLKHLVRDLVIIAISIALAVFLARTGVVEKFMALAGGFKILASFVAGMFFTSIFTTAPAMVALSVLARDFPPLWIALVGAVGAALVDFIIFRFVRDDLAKDAASMFRVKIRRKFVRLFQHGFLKWLLVLLGGLILASPFPDELGLAILGLAKIKTRLLLPLSYIMNFLGILAIISLARLFSF</sequence>
<keyword evidence="1" id="KW-0812">Transmembrane</keyword>
<organism evidence="2 3">
    <name type="scientific">Candidatus Taylorbacteria bacterium RIFCSPLOWO2_12_FULL_44_15c</name>
    <dbReference type="NCBI Taxonomy" id="1802333"/>
    <lineage>
        <taxon>Bacteria</taxon>
        <taxon>Candidatus Tayloriibacteriota</taxon>
    </lineage>
</organism>
<feature type="transmembrane region" description="Helical" evidence="1">
    <location>
        <begin position="77"/>
        <end position="98"/>
    </location>
</feature>
<keyword evidence="1" id="KW-0472">Membrane</keyword>
<name>A0A1G2P431_9BACT</name>
<feature type="transmembrane region" description="Helical" evidence="1">
    <location>
        <begin position="161"/>
        <end position="184"/>
    </location>
</feature>
<evidence type="ECO:0000256" key="1">
    <source>
        <dbReference type="SAM" id="Phobius"/>
    </source>
</evidence>
<protein>
    <recommendedName>
        <fullName evidence="4">TVP38/TMEM64 family membrane protein</fullName>
    </recommendedName>
</protein>
<dbReference type="STRING" id="1802333.A3G03_02225"/>